<evidence type="ECO:0000256" key="1">
    <source>
        <dbReference type="SAM" id="MobiDB-lite"/>
    </source>
</evidence>
<evidence type="ECO:0008006" key="4">
    <source>
        <dbReference type="Google" id="ProtNLM"/>
    </source>
</evidence>
<feature type="compositionally biased region" description="Low complexity" evidence="1">
    <location>
        <begin position="568"/>
        <end position="578"/>
    </location>
</feature>
<proteinExistence type="predicted"/>
<dbReference type="EMBL" id="OOIN01000005">
    <property type="protein sequence ID" value="SPO23107.1"/>
    <property type="molecule type" value="Genomic_DNA"/>
</dbReference>
<evidence type="ECO:0000313" key="2">
    <source>
        <dbReference type="EMBL" id="SPO23107.1"/>
    </source>
</evidence>
<feature type="region of interest" description="Disordered" evidence="1">
    <location>
        <begin position="414"/>
        <end position="578"/>
    </location>
</feature>
<protein>
    <recommendedName>
        <fullName evidence="4">PIN domain-containing protein</fullName>
    </recommendedName>
</protein>
<feature type="region of interest" description="Disordered" evidence="1">
    <location>
        <begin position="39"/>
        <end position="97"/>
    </location>
</feature>
<feature type="compositionally biased region" description="Low complexity" evidence="1">
    <location>
        <begin position="358"/>
        <end position="384"/>
    </location>
</feature>
<reference evidence="2 3" key="1">
    <citation type="submission" date="2018-03" db="EMBL/GenBank/DDBJ databases">
        <authorList>
            <person name="Guldener U."/>
        </authorList>
    </citation>
    <scope>NUCLEOTIDE SEQUENCE [LARGE SCALE GENOMIC DNA]</scope>
    <source>
        <strain evidence="2 3">NBRC100155</strain>
    </source>
</reference>
<gene>
    <name evidence="2" type="ORF">UTRI_01785</name>
</gene>
<keyword evidence="3" id="KW-1185">Reference proteome</keyword>
<evidence type="ECO:0000313" key="3">
    <source>
        <dbReference type="Proteomes" id="UP000324022"/>
    </source>
</evidence>
<organism evidence="2 3">
    <name type="scientific">Ustilago trichophora</name>
    <dbReference type="NCBI Taxonomy" id="86804"/>
    <lineage>
        <taxon>Eukaryota</taxon>
        <taxon>Fungi</taxon>
        <taxon>Dikarya</taxon>
        <taxon>Basidiomycota</taxon>
        <taxon>Ustilaginomycotina</taxon>
        <taxon>Ustilaginomycetes</taxon>
        <taxon>Ustilaginales</taxon>
        <taxon>Ustilaginaceae</taxon>
        <taxon>Ustilago</taxon>
    </lineage>
</organism>
<dbReference type="OrthoDB" id="69928at2759"/>
<feature type="compositionally biased region" description="Low complexity" evidence="1">
    <location>
        <begin position="510"/>
        <end position="523"/>
    </location>
</feature>
<feature type="compositionally biased region" description="Basic and acidic residues" evidence="1">
    <location>
        <begin position="535"/>
        <end position="548"/>
    </location>
</feature>
<feature type="compositionally biased region" description="Polar residues" evidence="1">
    <location>
        <begin position="458"/>
        <end position="472"/>
    </location>
</feature>
<feature type="region of interest" description="Disordered" evidence="1">
    <location>
        <begin position="349"/>
        <end position="392"/>
    </location>
</feature>
<feature type="compositionally biased region" description="Low complexity" evidence="1">
    <location>
        <begin position="439"/>
        <end position="457"/>
    </location>
</feature>
<feature type="compositionally biased region" description="Acidic residues" evidence="1">
    <location>
        <begin position="419"/>
        <end position="432"/>
    </location>
</feature>
<dbReference type="Proteomes" id="UP000324022">
    <property type="component" value="Unassembled WGS sequence"/>
</dbReference>
<dbReference type="AlphaFoldDB" id="A0A5C3E0M9"/>
<name>A0A5C3E0M9_9BASI</name>
<dbReference type="Gene3D" id="3.40.50.1010">
    <property type="entry name" value="5'-nuclease"/>
    <property type="match status" value="1"/>
</dbReference>
<sequence>MADESVQQKVERQARLSHAMGVMFLQDKVDKLERDVTKITYPRGMHKSKSGPAADLASSNPRRDVSQGRPMPRALTGPGVAPTADAPADRNTDSTASTAGSIRLVDASVLIFSLRSVHNWSRDQSTCVIIPLEAINTLDLLKKGDEPINLAARKATRWLEDKIAVSTQDGDLMLTQPAPGIFAQREHFRAATAQIEKARAAALAHQSSIEHETEVEVNSAAASTSSAKDMFSALEAPRYLRELLSVCLYCQQAASTASNYAVAIAYPPAHLQEKMIEAQLAANDKPSYLNRTDGRATEAWLDAYRIAFEVVPTSKTWTGEKPSSRFRGEIAAGHNVGSSDDLVGAKQDFGSQQRRKGSPTPSISSSTGSFRSELSGLSSMLGSHKSPRHRHDARFTNSAASLRSLRCMSTCTATSATTDDNESRDDGSEDEGPIIARPSSAASSQTSFVSSLTTSTQDEWSSQTSASFSSHCGTRIKRHAPSPAPPTTATTSAMDYQGPMSTIPCEGGASTVATAPSSSSCVPRLTSRTMHKTKSGAEKMEEYLRRLDASAASSTTATGGGGADRRATATPTPASRHG</sequence>
<accession>A0A5C3E0M9</accession>